<keyword evidence="2" id="KW-1185">Reference proteome</keyword>
<accession>A0ABY8QVA7</accession>
<evidence type="ECO:0000313" key="2">
    <source>
        <dbReference type="Proteomes" id="UP001209083"/>
    </source>
</evidence>
<reference evidence="1 2" key="1">
    <citation type="submission" date="2023-05" db="EMBL/GenBank/DDBJ databases">
        <title>Lithophilousrod everest ZFBP1038 complete genpme.</title>
        <authorList>
            <person name="Tian M."/>
        </authorList>
    </citation>
    <scope>NUCLEOTIDE SEQUENCE [LARGE SCALE GENOMIC DNA]</scope>
    <source>
        <strain evidence="1 2">ZFBP1038</strain>
    </source>
</reference>
<evidence type="ECO:0008006" key="3">
    <source>
        <dbReference type="Google" id="ProtNLM"/>
    </source>
</evidence>
<proteinExistence type="predicted"/>
<dbReference type="EMBL" id="CP090958">
    <property type="protein sequence ID" value="WGW12741.1"/>
    <property type="molecule type" value="Genomic_DNA"/>
</dbReference>
<gene>
    <name evidence="1" type="ORF">LWF01_02920</name>
</gene>
<sequence length="436" mass="47742">MNRLRSEYVAGEKLVTKLGFSIPPGMESFQLVVGWPAKACEVLSARLLPRGFSLPSTSTLIDDLDDVFGSNQMEYVERTAIDAAVKHGVSFVFTSRGDTTVGEPEELVTARTALSASAEMDPRSRRITSALELLGGTRVNLYLPGRVLVCVRRPSGWMVEDEYATASSRVLCTPYVHNASIEKPFGSSRVTRPLMGYTDAAVRTLLREEVSAEFYSAPRQSLLGADESVFVDQDGNLRPAWAAIIGAVWAIPDEEDELTGERHRPDLKTLPQMTMQPHNDQLRMIAQMASGETGIPLSYLGVMQDSNPTSADAIHANEIDLVRIARGQFPSLGMGREQLARDVLTLRHGEVPEQELRGLKSRWEDPRSQSITEQSQFVAQQVSSGNFQPGSRATLDQLPITPEEAERFATENARLAGQSQLQNLLAQDAPTGSGGQ</sequence>
<name>A0ABY8QVA7_9MICO</name>
<dbReference type="RefSeq" id="WP_349639545.1">
    <property type="nucleotide sequence ID" value="NZ_CP090958.1"/>
</dbReference>
<evidence type="ECO:0000313" key="1">
    <source>
        <dbReference type="EMBL" id="WGW12741.1"/>
    </source>
</evidence>
<protein>
    <recommendedName>
        <fullName evidence="3">Phage portal protein</fullName>
    </recommendedName>
</protein>
<organism evidence="1 2">
    <name type="scientific">Saxibacter everestensis</name>
    <dbReference type="NCBI Taxonomy" id="2909229"/>
    <lineage>
        <taxon>Bacteria</taxon>
        <taxon>Bacillati</taxon>
        <taxon>Actinomycetota</taxon>
        <taxon>Actinomycetes</taxon>
        <taxon>Micrococcales</taxon>
        <taxon>Brevibacteriaceae</taxon>
        <taxon>Saxibacter</taxon>
    </lineage>
</organism>
<dbReference type="Proteomes" id="UP001209083">
    <property type="component" value="Chromosome"/>
</dbReference>